<feature type="compositionally biased region" description="Polar residues" evidence="1">
    <location>
        <begin position="750"/>
        <end position="762"/>
    </location>
</feature>
<dbReference type="InterPro" id="IPR052779">
    <property type="entry name" value="WDR62"/>
</dbReference>
<feature type="region of interest" description="Disordered" evidence="1">
    <location>
        <begin position="60"/>
        <end position="82"/>
    </location>
</feature>
<accession>A0A9W8E5G7</accession>
<organism evidence="2 3">
    <name type="scientific">Dispira parvispora</name>
    <dbReference type="NCBI Taxonomy" id="1520584"/>
    <lineage>
        <taxon>Eukaryota</taxon>
        <taxon>Fungi</taxon>
        <taxon>Fungi incertae sedis</taxon>
        <taxon>Zoopagomycota</taxon>
        <taxon>Kickxellomycotina</taxon>
        <taxon>Dimargaritomycetes</taxon>
        <taxon>Dimargaritales</taxon>
        <taxon>Dimargaritaceae</taxon>
        <taxon>Dispira</taxon>
    </lineage>
</organism>
<dbReference type="PANTHER" id="PTHR45589:SF1">
    <property type="entry name" value="WD REPEAT DOMAIN 62, ISOFORM G"/>
    <property type="match status" value="1"/>
</dbReference>
<dbReference type="SMART" id="SM00320">
    <property type="entry name" value="WD40"/>
    <property type="match status" value="10"/>
</dbReference>
<evidence type="ECO:0000313" key="2">
    <source>
        <dbReference type="EMBL" id="KAJ1959472.1"/>
    </source>
</evidence>
<evidence type="ECO:0000313" key="3">
    <source>
        <dbReference type="Proteomes" id="UP001150925"/>
    </source>
</evidence>
<gene>
    <name evidence="2" type="ORF">IWQ62_004598</name>
</gene>
<dbReference type="InterPro" id="IPR015943">
    <property type="entry name" value="WD40/YVTN_repeat-like_dom_sf"/>
</dbReference>
<dbReference type="Pfam" id="PF00400">
    <property type="entry name" value="WD40"/>
    <property type="match status" value="4"/>
</dbReference>
<name>A0A9W8E5G7_9FUNG</name>
<protein>
    <submittedName>
        <fullName evidence="2">Uncharacterized protein</fullName>
    </submittedName>
</protein>
<comment type="caution">
    <text evidence="2">The sequence shown here is derived from an EMBL/GenBank/DDBJ whole genome shotgun (WGS) entry which is preliminary data.</text>
</comment>
<dbReference type="Gene3D" id="2.130.10.10">
    <property type="entry name" value="YVTN repeat-like/Quinoprotein amine dehydrogenase"/>
    <property type="match status" value="4"/>
</dbReference>
<proteinExistence type="predicted"/>
<reference evidence="2" key="1">
    <citation type="submission" date="2022-07" db="EMBL/GenBank/DDBJ databases">
        <title>Phylogenomic reconstructions and comparative analyses of Kickxellomycotina fungi.</title>
        <authorList>
            <person name="Reynolds N.K."/>
            <person name="Stajich J.E."/>
            <person name="Barry K."/>
            <person name="Grigoriev I.V."/>
            <person name="Crous P."/>
            <person name="Smith M.E."/>
        </authorList>
    </citation>
    <scope>NUCLEOTIDE SEQUENCE</scope>
    <source>
        <strain evidence="2">RSA 1196</strain>
    </source>
</reference>
<dbReference type="SUPFAM" id="SSF50978">
    <property type="entry name" value="WD40 repeat-like"/>
    <property type="match status" value="2"/>
</dbReference>
<feature type="region of interest" description="Disordered" evidence="1">
    <location>
        <begin position="947"/>
        <end position="1024"/>
    </location>
</feature>
<sequence length="1158" mass="125205">LRLKQILGLTTARATQLVVHPTLPQLIAYPAGCAVVLYDYVAGRQLGFLCGDLTRDGPPRTVGLTSLPGSPSPGQASPMGSLGGLGPVDHSQFFADAQSPTPPRPTVPKPVSCLAFSADGQYLAVGETGPRPRVLVWDWEQQNLLAELESHRFGVVAVIFSPDSRYLVTVGRPHDGFLHVWDWAREIRVASNRITTRVCNIAYAPDGSFFVTVGVRHVKFWYLRPIPDSDRAVETIDVLEGRAGLLGQWRNSTFVGVAVLNQVISPELYQTTVPEQPRHTNSSDTSGQPTTPLVFALTSSGTLCLFSMAQRTLHKWVDTRITKALALDVNEKYVICGGKGGLVRLFDPMDLSYRGTLPILQPYPTPSQAGFWRSNTEHQGSLPSELPCDKSTGAICPAGVVAARLCAYNVRWFHQGRYHVVCVYQDRRLVVWNVDVDPAMAQDRVPIHQLAFPSGSLGGLISPPTDVDASGDTLLTFGDDGVVNWWPMSETALETRMVANTPTAVMLMNNPSPQNMELQPALPSGKGDGQGQSALCVSPDGRFLAVGNKLGCVWLYDVELQTYVMTCQVHSAAILTMDFAVLSPTEHVGTMEGNEYFLATAGRDRLIHIFHLYLEQEPSSSIASQISPSGHYRCQHLQTLDDHSSSITCVRFFGKGLRVVSCGLDKSVMFRCRARATGNRFPPFTLQQQYCNRSTISDLALDPARNLVIAVTVDRTILVFDATLGKLAHSYRPESREGGSPRPPVPGSDNRGSSRLVTNSPTLPLAKGIPLRSSETTPLRRRSLTPGGLFQGKQSSPSLISPATGAVDYGYTGVALSMRHTLAAVVGSDKGVRLLDRTTSQWKQTVYGPSEPITGVTFLGSMGTHLAVSASDGCIYVWTKSSEIHVACGDVGDISVGEIDQDYSKEDYDVPVQYEPAPADNPELYPVVSLSAPYGPPIKRALRRVASETRDLGPSSPLAQNASIRPPLSGDRNSATPSSRRALSSDNETEGTDWSDRSTVSVPGGPPTSASPILDGPHTLRRSPSGLLTQFHRTKLDSSTPLNPYALGRERLGKSEDFDALALLQSAVPTLCQVRTSLSQSTLSSFSPETRAALMETALLLQTEIAAVCHCLGNGTTDDPSKVTSGTSIDGSPLWGQQLEKYSDQLVALVATKLRQLE</sequence>
<dbReference type="PANTHER" id="PTHR45589">
    <property type="entry name" value="WD REPEAT DOMAIN 62, ISOFORM G"/>
    <property type="match status" value="1"/>
</dbReference>
<evidence type="ECO:0000256" key="1">
    <source>
        <dbReference type="SAM" id="MobiDB-lite"/>
    </source>
</evidence>
<feature type="non-terminal residue" evidence="2">
    <location>
        <position position="1"/>
    </location>
</feature>
<dbReference type="EMBL" id="JANBPY010001580">
    <property type="protein sequence ID" value="KAJ1959472.1"/>
    <property type="molecule type" value="Genomic_DNA"/>
</dbReference>
<dbReference type="OrthoDB" id="6252103at2759"/>
<feature type="compositionally biased region" description="Polar residues" evidence="1">
    <location>
        <begin position="63"/>
        <end position="75"/>
    </location>
</feature>
<keyword evidence="3" id="KW-1185">Reference proteome</keyword>
<dbReference type="InterPro" id="IPR001680">
    <property type="entry name" value="WD40_rpt"/>
</dbReference>
<feature type="region of interest" description="Disordered" evidence="1">
    <location>
        <begin position="730"/>
        <end position="796"/>
    </location>
</feature>
<dbReference type="InterPro" id="IPR036322">
    <property type="entry name" value="WD40_repeat_dom_sf"/>
</dbReference>
<dbReference type="Proteomes" id="UP001150925">
    <property type="component" value="Unassembled WGS sequence"/>
</dbReference>
<feature type="compositionally biased region" description="Polar residues" evidence="1">
    <location>
        <begin position="971"/>
        <end position="986"/>
    </location>
</feature>
<dbReference type="AlphaFoldDB" id="A0A9W8E5G7"/>